<comment type="caution">
    <text evidence="2">The sequence shown here is derived from an EMBL/GenBank/DDBJ whole genome shotgun (WGS) entry which is preliminary data.</text>
</comment>
<dbReference type="EMBL" id="JBGUBD010000015">
    <property type="protein sequence ID" value="MFA9480109.1"/>
    <property type="molecule type" value="Genomic_DNA"/>
</dbReference>
<protein>
    <submittedName>
        <fullName evidence="2">PEP-CTERM sorting domain-containing protein</fullName>
    </submittedName>
</protein>
<gene>
    <name evidence="2" type="ORF">ACERK3_17690</name>
</gene>
<proteinExistence type="predicted"/>
<dbReference type="InterPro" id="IPR013424">
    <property type="entry name" value="Ice-binding_C"/>
</dbReference>
<name>A0ABV4U927_9BACT</name>
<dbReference type="NCBIfam" id="TIGR02595">
    <property type="entry name" value="PEP_CTERM"/>
    <property type="match status" value="1"/>
</dbReference>
<dbReference type="Proteomes" id="UP001575105">
    <property type="component" value="Unassembled WGS sequence"/>
</dbReference>
<sequence>MGFEADRKYMMTSRKLAITLAGLVTGAAVGDAQAVVIDDFTQGMLNAPHGTWSPEGAEEPYSEVHDGLPGEHVLGGVRSIQLFHDADFAATLDPAVDDALRFDVQPGNFIGMGWLLYSGGADWGNEGELGIDLTGGGRNDRIRVTLSFSGDLGWSRTSAEDPYHLNLSSMVWTTGEDGEAVGVRVMPIPSKVAADHLIVDLMFGEFGGSGSGTEADWTSVDAMLLRIQGGNYSDDPGYLTIHDIRAVPEPGSLALLGLSGMAMLWRRPRPRPARVAGPATA</sequence>
<organism evidence="2 3">
    <name type="scientific">Natronomicrosphaera hydrolytica</name>
    <dbReference type="NCBI Taxonomy" id="3242702"/>
    <lineage>
        <taxon>Bacteria</taxon>
        <taxon>Pseudomonadati</taxon>
        <taxon>Planctomycetota</taxon>
        <taxon>Phycisphaerae</taxon>
        <taxon>Phycisphaerales</taxon>
        <taxon>Phycisphaeraceae</taxon>
        <taxon>Natronomicrosphaera</taxon>
    </lineage>
</organism>
<reference evidence="2 3" key="1">
    <citation type="submission" date="2024-08" db="EMBL/GenBank/DDBJ databases">
        <title>Whole-genome sequencing of halo(alkali)philic microorganisms from hypersaline lakes.</title>
        <authorList>
            <person name="Sorokin D.Y."/>
            <person name="Merkel A.Y."/>
            <person name="Messina E."/>
            <person name="Yakimov M."/>
        </authorList>
    </citation>
    <scope>NUCLEOTIDE SEQUENCE [LARGE SCALE GENOMIC DNA]</scope>
    <source>
        <strain evidence="2 3">AB-hyl4</strain>
    </source>
</reference>
<dbReference type="RefSeq" id="WP_425347034.1">
    <property type="nucleotide sequence ID" value="NZ_JBGUBD010000015.1"/>
</dbReference>
<dbReference type="Pfam" id="PF07589">
    <property type="entry name" value="PEP-CTERM"/>
    <property type="match status" value="1"/>
</dbReference>
<feature type="domain" description="Ice-binding protein C-terminal" evidence="1">
    <location>
        <begin position="246"/>
        <end position="267"/>
    </location>
</feature>
<evidence type="ECO:0000313" key="2">
    <source>
        <dbReference type="EMBL" id="MFA9480109.1"/>
    </source>
</evidence>
<evidence type="ECO:0000259" key="1">
    <source>
        <dbReference type="Pfam" id="PF07589"/>
    </source>
</evidence>
<accession>A0ABV4U927</accession>
<keyword evidence="3" id="KW-1185">Reference proteome</keyword>
<evidence type="ECO:0000313" key="3">
    <source>
        <dbReference type="Proteomes" id="UP001575105"/>
    </source>
</evidence>